<dbReference type="EMBL" id="BLXT01000349">
    <property type="protein sequence ID" value="GFN76088.1"/>
    <property type="molecule type" value="Genomic_DNA"/>
</dbReference>
<proteinExistence type="predicted"/>
<dbReference type="AlphaFoldDB" id="A0AAV3Y270"/>
<dbReference type="InterPro" id="IPR036397">
    <property type="entry name" value="RNaseH_sf"/>
</dbReference>
<sequence>MLSLGYFTAQQCYQEGWFGGGCQFQCHCAGNGECSQSGTCSDGCDPQWFGPACQYGVSEYTVGSDLSWLTDNDHTTCNINGHVQSVTVTLNTPHPLTWIRAVVSNADFLNHSELSYQIKGTQPPVVHSCVDPRSARVDDTSVDISCPTSDVVSHVTISGVIVGGLCSLYISGGRNVALRQRADQSRTYQNWYASKAVDGDPGTPDDPDSLRSTCSHTTVDNIFHAFWRVSFSNDVAINRFIIYNKREPSRIDCCENRLVNFTLEAYPRPGQNMEYTYTDPGGPAQQVYIVVPSPQIGFPVKSVLIHVRKNRQTENVTLCEVYAFGGTKPSEIHKQIAETYGEGAMSRSRVYQWCTWFGEGRTILGDEPKSGRPKTSTHEENTTRVDELIRSNLTQQWLQRYDWEILPHPAHSPDLAPSDFHLFGPLKRHLGGMAFDYSRQKMTSSVNCGIEVVCPAGKFGRQCEHVCNCADQREACFVSTGGCPSGCAAGYTGEDCYRPCPQHRYGPGCNQMCSEHCAGEDRLCSFRDGSCTLGCEKGYAPPTCDKVIEEREKSSELWSSTAMIVGGAVAVLVVLASTICLGLLCCRRRKVSNTTREEEVQVEVQQLPPLPRALVSRDRVRGYQNQGRIRTHENRSQRSYDMLAYPGENANTGNAYEIVFDHYDRPYSLTEAGFDRYDRPYNLTETGYDHYVRPSNFTETGYDRYIRPSNFTETGYDRYIRPSNFTETGYDRYIRPSNFTETGYNHYIRPSNFTETGFDHHHRPFDPISNLNEAGFDYHTRTSNLIRNSGRYESPLPIHNVFLEMHRDVEPAQYSC</sequence>
<dbReference type="InterPro" id="IPR008979">
    <property type="entry name" value="Galactose-bd-like_sf"/>
</dbReference>
<organism evidence="2 3">
    <name type="scientific">Plakobranchus ocellatus</name>
    <dbReference type="NCBI Taxonomy" id="259542"/>
    <lineage>
        <taxon>Eukaryota</taxon>
        <taxon>Metazoa</taxon>
        <taxon>Spiralia</taxon>
        <taxon>Lophotrochozoa</taxon>
        <taxon>Mollusca</taxon>
        <taxon>Gastropoda</taxon>
        <taxon>Heterobranchia</taxon>
        <taxon>Euthyneura</taxon>
        <taxon>Panpulmonata</taxon>
        <taxon>Sacoglossa</taxon>
        <taxon>Placobranchoidea</taxon>
        <taxon>Plakobranchidae</taxon>
        <taxon>Plakobranchus</taxon>
    </lineage>
</organism>
<dbReference type="PANTHER" id="PTHR46060">
    <property type="entry name" value="MARINER MOS1 TRANSPOSASE-LIKE PROTEIN"/>
    <property type="match status" value="1"/>
</dbReference>
<dbReference type="Gene3D" id="3.30.420.10">
    <property type="entry name" value="Ribonuclease H-like superfamily/Ribonuclease H"/>
    <property type="match status" value="1"/>
</dbReference>
<protein>
    <submittedName>
        <fullName evidence="2">Multiple epidermal growth factor-like domains protein 6</fullName>
    </submittedName>
</protein>
<dbReference type="Gene3D" id="2.60.120.260">
    <property type="entry name" value="Galactose-binding domain-like"/>
    <property type="match status" value="1"/>
</dbReference>
<reference evidence="2 3" key="1">
    <citation type="journal article" date="2021" name="Elife">
        <title>Chloroplast acquisition without the gene transfer in kleptoplastic sea slugs, Plakobranchus ocellatus.</title>
        <authorList>
            <person name="Maeda T."/>
            <person name="Takahashi S."/>
            <person name="Yoshida T."/>
            <person name="Shimamura S."/>
            <person name="Takaki Y."/>
            <person name="Nagai Y."/>
            <person name="Toyoda A."/>
            <person name="Suzuki Y."/>
            <person name="Arimoto A."/>
            <person name="Ishii H."/>
            <person name="Satoh N."/>
            <person name="Nishiyama T."/>
            <person name="Hasebe M."/>
            <person name="Maruyama T."/>
            <person name="Minagawa J."/>
            <person name="Obokata J."/>
            <person name="Shigenobu S."/>
        </authorList>
    </citation>
    <scope>NUCLEOTIDE SEQUENCE [LARGE SCALE GENOMIC DNA]</scope>
</reference>
<dbReference type="InterPro" id="IPR052709">
    <property type="entry name" value="Transposase-MT_Hybrid"/>
</dbReference>
<keyword evidence="1" id="KW-0472">Membrane</keyword>
<evidence type="ECO:0000313" key="3">
    <source>
        <dbReference type="Proteomes" id="UP000735302"/>
    </source>
</evidence>
<keyword evidence="1" id="KW-1133">Transmembrane helix</keyword>
<dbReference type="PANTHER" id="PTHR46060:SF1">
    <property type="entry name" value="MARINER MOS1 TRANSPOSASE-LIKE PROTEIN"/>
    <property type="match status" value="1"/>
</dbReference>
<dbReference type="SUPFAM" id="SSF49785">
    <property type="entry name" value="Galactose-binding domain-like"/>
    <property type="match status" value="1"/>
</dbReference>
<feature type="transmembrane region" description="Helical" evidence="1">
    <location>
        <begin position="562"/>
        <end position="586"/>
    </location>
</feature>
<evidence type="ECO:0000256" key="1">
    <source>
        <dbReference type="SAM" id="Phobius"/>
    </source>
</evidence>
<gene>
    <name evidence="2" type="ORF">PoB_000259400</name>
</gene>
<evidence type="ECO:0000313" key="2">
    <source>
        <dbReference type="EMBL" id="GFN76088.1"/>
    </source>
</evidence>
<dbReference type="Proteomes" id="UP000735302">
    <property type="component" value="Unassembled WGS sequence"/>
</dbReference>
<dbReference type="GO" id="GO:0003676">
    <property type="term" value="F:nucleic acid binding"/>
    <property type="evidence" value="ECO:0007669"/>
    <property type="project" value="InterPro"/>
</dbReference>
<accession>A0AAV3Y270</accession>
<keyword evidence="3" id="KW-1185">Reference proteome</keyword>
<name>A0AAV3Y270_9GAST</name>
<comment type="caution">
    <text evidence="2">The sequence shown here is derived from an EMBL/GenBank/DDBJ whole genome shotgun (WGS) entry which is preliminary data.</text>
</comment>
<keyword evidence="1" id="KW-0812">Transmembrane</keyword>